<dbReference type="EMBL" id="MN448289">
    <property type="protein sequence ID" value="QFG74632.1"/>
    <property type="molecule type" value="Genomic_DNA"/>
</dbReference>
<organism evidence="2">
    <name type="scientific">Megaviridae environmental sample</name>
    <dbReference type="NCBI Taxonomy" id="1737588"/>
    <lineage>
        <taxon>Viruses</taxon>
        <taxon>Varidnaviria</taxon>
        <taxon>Bamfordvirae</taxon>
        <taxon>Nucleocytoviricota</taxon>
        <taxon>Megaviricetes</taxon>
        <taxon>Imitervirales</taxon>
        <taxon>Mimiviridae</taxon>
        <taxon>environmental samples</taxon>
    </lineage>
</organism>
<feature type="compositionally biased region" description="Polar residues" evidence="1">
    <location>
        <begin position="517"/>
        <end position="527"/>
    </location>
</feature>
<evidence type="ECO:0000313" key="2">
    <source>
        <dbReference type="EMBL" id="QFG74632.1"/>
    </source>
</evidence>
<name>A0A5J6VKN2_9VIRU</name>
<feature type="region of interest" description="Disordered" evidence="1">
    <location>
        <begin position="168"/>
        <end position="196"/>
    </location>
</feature>
<evidence type="ECO:0000256" key="1">
    <source>
        <dbReference type="SAM" id="MobiDB-lite"/>
    </source>
</evidence>
<proteinExistence type="predicted"/>
<accession>A0A5J6VKN2</accession>
<feature type="compositionally biased region" description="Polar residues" evidence="1">
    <location>
        <begin position="690"/>
        <end position="712"/>
    </location>
</feature>
<feature type="region of interest" description="Disordered" evidence="1">
    <location>
        <begin position="657"/>
        <end position="727"/>
    </location>
</feature>
<feature type="compositionally biased region" description="Polar residues" evidence="1">
    <location>
        <begin position="659"/>
        <end position="683"/>
    </location>
</feature>
<feature type="region of interest" description="Disordered" evidence="1">
    <location>
        <begin position="517"/>
        <end position="541"/>
    </location>
</feature>
<feature type="compositionally biased region" description="Polar residues" evidence="1">
    <location>
        <begin position="174"/>
        <end position="183"/>
    </location>
</feature>
<sequence length="947" mass="108003">MNHPNWNINSKNLFKKQESTLVDNEKSYKNQFKLSKFKNEPTVELNTLYKDVNSGHTLNVVKPEHFNMEKYKKNSSGYRDSTLNLKDYHSKEVGLYARKKQDPHRLFKVTDKKSSLVSGYDYMNRMENTKHRRGKTFTKFNNQIPKNLYLEKPITSKDVRIKPKDLNEIRGSGIHSQRLSPHNRTQKTGKKAEGVSTNPEDIFLTKFKKKTWREQKPEDLGATTGAYLKPTYHGKIKLPTTARTVSREVVGHAANLNSVQEYRNKQKANPTIKESTVKNEHILGPFNQLGVSNRNNQKAKETIKESTIVNRHVLGPVNTNITSMRNNQKANTTIKQTTSKNEHITGNFNNIGLYAKNNQQTNNTIRQQTEVNSSLIGPYSNTAPISHNNQASNKTLREHFGTDGMISGSTQVPSRNNQTANNTIRQQTVLNSQILNTKGYDMVSSRNNQNANTTIRQQNETNTYILNTKGNDMSTSRNYQNANPTIREQSELNSHILNNKGHDMSTSRNNQNANITIREQTTNNEHITNAKGYDMNTSRNNQNANKTIREQSELNSHILNSKGHDMNTIRNNQNANPTIREQSELNSHILNSRGHDMNTIRNNQNANKTIREQTTDNEHVLNPKGYDMNTSRNNQHANKTIREQSELNSHILNSKGYDMSTSRNHQNANTTIREQSETNSHILNSKGYDMNTSRNNQIANRTIREQMSNNEHVLNPKGNDMNTSRNNQNANKTIREQMSNNEHILNPKGNDMNTTRNNQSANKTIRETTEMNEATGNPLLSMTYAVNDDPIKPKNIVMAHNYKGISSSNTQEHTSRMFKENFESDDRTEKSIDLRKIELSGGKDQVSATKQHLGEFKSNTKIDPNNIKMLGPASEISQGYIVYDSFVKGKTHNNERQKIDNRILENLDGNPYVNNIVHKSTSDKDNLRHGSNAWKNTRNIVELKASN</sequence>
<protein>
    <submittedName>
        <fullName evidence="2">Uncharacterized protein</fullName>
    </submittedName>
</protein>
<reference evidence="2" key="1">
    <citation type="journal article" date="2019" name="Philos. Trans. R. Soc. Lond., B, Biol. Sci.">
        <title>Targeted metagenomic recovery of four divergent viruses reveals shared and distinctive characteristics of giant viruses of marine eukaryotes.</title>
        <authorList>
            <person name="Needham D.M."/>
            <person name="Poirier C."/>
            <person name="Hehenberger E."/>
            <person name="Jimenez V."/>
            <person name="Swalwell J.E."/>
            <person name="Santoro A.E."/>
            <person name="Worden A.Z."/>
        </authorList>
    </citation>
    <scope>NUCLEOTIDE SEQUENCE</scope>
    <source>
        <strain evidence="2">MPacV-611</strain>
    </source>
</reference>